<dbReference type="InterPro" id="IPR050445">
    <property type="entry name" value="Bact_polysacc_biosynth/exp"/>
</dbReference>
<dbReference type="NCBIfam" id="TIGR01007">
    <property type="entry name" value="eps_fam"/>
    <property type="match status" value="1"/>
</dbReference>
<dbReference type="HOGENOM" id="CLU_009912_0_0_6"/>
<dbReference type="GO" id="GO:0004713">
    <property type="term" value="F:protein tyrosine kinase activity"/>
    <property type="evidence" value="ECO:0007669"/>
    <property type="project" value="UniProtKB-KW"/>
</dbReference>
<dbReference type="Pfam" id="PF23607">
    <property type="entry name" value="WZC_N"/>
    <property type="match status" value="1"/>
</dbReference>
<dbReference type="InterPro" id="IPR003856">
    <property type="entry name" value="LPS_length_determ_N"/>
</dbReference>
<keyword evidence="3" id="KW-1003">Cell membrane</keyword>
<feature type="transmembrane region" description="Helical" evidence="14">
    <location>
        <begin position="464"/>
        <end position="487"/>
    </location>
</feature>
<dbReference type="GO" id="GO:0005524">
    <property type="term" value="F:ATP binding"/>
    <property type="evidence" value="ECO:0007669"/>
    <property type="project" value="UniProtKB-KW"/>
</dbReference>
<name>Q1Z886_9GAMM</name>
<dbReference type="Gene3D" id="3.40.50.300">
    <property type="entry name" value="P-loop containing nucleotide triphosphate hydrolases"/>
    <property type="match status" value="1"/>
</dbReference>
<evidence type="ECO:0000256" key="5">
    <source>
        <dbReference type="ARBA" id="ARBA00022679"/>
    </source>
</evidence>
<keyword evidence="12" id="KW-0829">Tyrosine-protein kinase</keyword>
<evidence type="ECO:0000256" key="10">
    <source>
        <dbReference type="ARBA" id="ARBA00022989"/>
    </source>
</evidence>
<evidence type="ECO:0000256" key="14">
    <source>
        <dbReference type="SAM" id="Phobius"/>
    </source>
</evidence>
<dbReference type="Pfam" id="PF13614">
    <property type="entry name" value="AAA_31"/>
    <property type="match status" value="1"/>
</dbReference>
<dbReference type="SUPFAM" id="SSF52540">
    <property type="entry name" value="P-loop containing nucleoside triphosphate hydrolases"/>
    <property type="match status" value="1"/>
</dbReference>
<dbReference type="Pfam" id="PF13807">
    <property type="entry name" value="GNVR"/>
    <property type="match status" value="1"/>
</dbReference>
<evidence type="ECO:0000256" key="9">
    <source>
        <dbReference type="ARBA" id="ARBA00022840"/>
    </source>
</evidence>
<keyword evidence="10 14" id="KW-1133">Transmembrane helix</keyword>
<dbReference type="InterPro" id="IPR005702">
    <property type="entry name" value="Wzc-like_C"/>
</dbReference>
<sequence length="758" mass="84142">MGGETKINVGVKYCFGDIHFQQNFGLRPLTTEQSIIMSVTQNLSEKNSSSSDEIDLGKLFGTLVDNRWPIIIITFMFAISGVAYALLATPIYKADALIQVEQKSSGMPALGDMGEMFGSESSATTEIEIMKSRMILGKTVDKLNLTTVAIPQYLPIIGKGVARLRGISGDIDVGRFDMPDYVVAPVFTLTVVDADNGQYVVTDADKREVLTGKVGELASQGGYHLFVSSMIADTGSSFKLAKRSRLDAIQNLQQNVVVSERGKQTGILQLSLMGDNRDDIEHILNNISQNYFLQNVDRNSAEAENSLIFLRSHLPDIKTELTLAEDKLNSYRQKNESIDLGLEAKSTLDVMVTLEAQLNELTFKESEVSQRFTKEHPAYLSLLDKRKTLLGERDRLNRQIQKLPKTQREVLRLRRDVEVNQQIYVQLLNKVQELNIIKASTVGNVRILDSAQSYSRAVKPKKQLIVILATFLGGMLAVVITLLRMVFHRGVENPDDIEAIGLPVYASIPMSDWQIELDKKIQKRKVKTVNETLLTVSNPADLSVEALRSLRTSLHFAMIEAKNNILMVSGPSPSIGKSFVSANMGAVIAKAGQRVLVIDADMRKGRMERQMATTHKSGLSDYLSGQRTIEDIIKEPGVDNLDYISRGDVPPNPSELLLHPRFQELMKWASANYDIVIIDTPPILAVTDAAIVGVHAGTTFMVGRFGQNAVKEIDVAKQRFEKNGIEVKGFILNAVVRKASSYYGGNYGYYNYSYESEK</sequence>
<evidence type="ECO:0000259" key="15">
    <source>
        <dbReference type="Pfam" id="PF02706"/>
    </source>
</evidence>
<dbReference type="InterPro" id="IPR032807">
    <property type="entry name" value="GNVR"/>
</dbReference>
<dbReference type="FunFam" id="3.40.50.300:FF:000527">
    <property type="entry name" value="Tyrosine-protein kinase etk"/>
    <property type="match status" value="1"/>
</dbReference>
<keyword evidence="8" id="KW-0418">Kinase</keyword>
<keyword evidence="4" id="KW-0997">Cell inner membrane</keyword>
<feature type="domain" description="AAA" evidence="16">
    <location>
        <begin position="575"/>
        <end position="687"/>
    </location>
</feature>
<dbReference type="AlphaFoldDB" id="Q1Z886"/>
<evidence type="ECO:0000259" key="16">
    <source>
        <dbReference type="Pfam" id="PF13614"/>
    </source>
</evidence>
<keyword evidence="11 14" id="KW-0472">Membrane</keyword>
<evidence type="ECO:0000256" key="12">
    <source>
        <dbReference type="ARBA" id="ARBA00023137"/>
    </source>
</evidence>
<evidence type="ECO:0000256" key="8">
    <source>
        <dbReference type="ARBA" id="ARBA00022777"/>
    </source>
</evidence>
<keyword evidence="9" id="KW-0067">ATP-binding</keyword>
<dbReference type="PANTHER" id="PTHR32309">
    <property type="entry name" value="TYROSINE-PROTEIN KINASE"/>
    <property type="match status" value="1"/>
</dbReference>
<evidence type="ECO:0000256" key="7">
    <source>
        <dbReference type="ARBA" id="ARBA00022741"/>
    </source>
</evidence>
<comment type="catalytic activity">
    <reaction evidence="13">
        <text>L-tyrosyl-[protein] + ATP = O-phospho-L-tyrosyl-[protein] + ADP + H(+)</text>
        <dbReference type="Rhea" id="RHEA:10596"/>
        <dbReference type="Rhea" id="RHEA-COMP:10136"/>
        <dbReference type="Rhea" id="RHEA-COMP:20101"/>
        <dbReference type="ChEBI" id="CHEBI:15378"/>
        <dbReference type="ChEBI" id="CHEBI:30616"/>
        <dbReference type="ChEBI" id="CHEBI:46858"/>
        <dbReference type="ChEBI" id="CHEBI:61978"/>
        <dbReference type="ChEBI" id="CHEBI:456216"/>
    </reaction>
</comment>
<keyword evidence="6 14" id="KW-0812">Transmembrane</keyword>
<dbReference type="CDD" id="cd05387">
    <property type="entry name" value="BY-kinase"/>
    <property type="match status" value="1"/>
</dbReference>
<feature type="transmembrane region" description="Helical" evidence="14">
    <location>
        <begin position="68"/>
        <end position="87"/>
    </location>
</feature>
<evidence type="ECO:0000256" key="2">
    <source>
        <dbReference type="ARBA" id="ARBA00008883"/>
    </source>
</evidence>
<evidence type="ECO:0000256" key="1">
    <source>
        <dbReference type="ARBA" id="ARBA00004429"/>
    </source>
</evidence>
<dbReference type="EMBL" id="AAPH01000003">
    <property type="protein sequence ID" value="EAS44627.1"/>
    <property type="molecule type" value="Genomic_DNA"/>
</dbReference>
<dbReference type="GO" id="GO:0042802">
    <property type="term" value="F:identical protein binding"/>
    <property type="evidence" value="ECO:0007669"/>
    <property type="project" value="UniProtKB-ARBA"/>
</dbReference>
<keyword evidence="5" id="KW-0808">Transferase</keyword>
<reference evidence="18 19" key="1">
    <citation type="submission" date="2006-03" db="EMBL/GenBank/DDBJ databases">
        <authorList>
            <person name="Bartlett D.H."/>
            <person name="Valle G."/>
            <person name="Lauro F.M."/>
            <person name="Vezzi A."/>
            <person name="Simonato F."/>
            <person name="Eloe E."/>
            <person name="Vitulo N."/>
            <person name="Stratton T.K."/>
            <person name="D'angelo M."/>
            <person name="Ferriera S."/>
            <person name="Johnson J."/>
            <person name="Kravitz S."/>
            <person name="Beeson K."/>
            <person name="Sutton G."/>
            <person name="Rogers Y."/>
            <person name="Friedman R."/>
            <person name="Frazier M."/>
            <person name="Venter J.C."/>
        </authorList>
    </citation>
    <scope>NUCLEOTIDE SEQUENCE [LARGE SCALE GENOMIC DNA]</scope>
    <source>
        <strain evidence="18 19">3TCK</strain>
    </source>
</reference>
<evidence type="ECO:0000256" key="3">
    <source>
        <dbReference type="ARBA" id="ARBA00022475"/>
    </source>
</evidence>
<evidence type="ECO:0000259" key="17">
    <source>
        <dbReference type="Pfam" id="PF13807"/>
    </source>
</evidence>
<dbReference type="Pfam" id="PF02706">
    <property type="entry name" value="Wzz"/>
    <property type="match status" value="1"/>
</dbReference>
<feature type="domain" description="Tyrosine-protein kinase G-rich" evidence="17">
    <location>
        <begin position="405"/>
        <end position="484"/>
    </location>
</feature>
<dbReference type="PANTHER" id="PTHR32309:SF32">
    <property type="entry name" value="TYROSINE-PROTEIN KINASE ETK-RELATED"/>
    <property type="match status" value="1"/>
</dbReference>
<dbReference type="Proteomes" id="UP000003789">
    <property type="component" value="Unassembled WGS sequence"/>
</dbReference>
<organism evidence="18 19">
    <name type="scientific">Photobacterium profundum 3TCK</name>
    <dbReference type="NCBI Taxonomy" id="314280"/>
    <lineage>
        <taxon>Bacteria</taxon>
        <taxon>Pseudomonadati</taxon>
        <taxon>Pseudomonadota</taxon>
        <taxon>Gammaproteobacteria</taxon>
        <taxon>Vibrionales</taxon>
        <taxon>Vibrionaceae</taxon>
        <taxon>Photobacterium</taxon>
    </lineage>
</organism>
<gene>
    <name evidence="18" type="ORF">P3TCK_26677</name>
</gene>
<protein>
    <submittedName>
        <fullName evidence="18">Chain length regulator (Capsular polysaccharide biosynthesis)</fullName>
    </submittedName>
</protein>
<accession>Q1Z886</accession>
<keyword evidence="7" id="KW-0547">Nucleotide-binding</keyword>
<feature type="domain" description="Polysaccharide chain length determinant N-terminal" evidence="15">
    <location>
        <begin position="52"/>
        <end position="143"/>
    </location>
</feature>
<evidence type="ECO:0000313" key="19">
    <source>
        <dbReference type="Proteomes" id="UP000003789"/>
    </source>
</evidence>
<dbReference type="GO" id="GO:0005886">
    <property type="term" value="C:plasma membrane"/>
    <property type="evidence" value="ECO:0007669"/>
    <property type="project" value="UniProtKB-SubCell"/>
</dbReference>
<proteinExistence type="inferred from homology"/>
<evidence type="ECO:0000256" key="6">
    <source>
        <dbReference type="ARBA" id="ARBA00022692"/>
    </source>
</evidence>
<dbReference type="InterPro" id="IPR025669">
    <property type="entry name" value="AAA_dom"/>
</dbReference>
<comment type="subcellular location">
    <subcellularLocation>
        <location evidence="1">Cell inner membrane</location>
        <topology evidence="1">Multi-pass membrane protein</topology>
    </subcellularLocation>
</comment>
<dbReference type="InterPro" id="IPR027417">
    <property type="entry name" value="P-loop_NTPase"/>
</dbReference>
<evidence type="ECO:0000256" key="13">
    <source>
        <dbReference type="ARBA" id="ARBA00053015"/>
    </source>
</evidence>
<comment type="similarity">
    <text evidence="2">Belongs to the etk/wzc family.</text>
</comment>
<evidence type="ECO:0000256" key="4">
    <source>
        <dbReference type="ARBA" id="ARBA00022519"/>
    </source>
</evidence>
<comment type="caution">
    <text evidence="18">The sequence shown here is derived from an EMBL/GenBank/DDBJ whole genome shotgun (WGS) entry which is preliminary data.</text>
</comment>
<evidence type="ECO:0000256" key="11">
    <source>
        <dbReference type="ARBA" id="ARBA00023136"/>
    </source>
</evidence>
<evidence type="ECO:0000313" key="18">
    <source>
        <dbReference type="EMBL" id="EAS44627.1"/>
    </source>
</evidence>